<dbReference type="InterPro" id="IPR000742">
    <property type="entry name" value="EGF"/>
</dbReference>
<evidence type="ECO:0000313" key="5">
    <source>
        <dbReference type="EMBL" id="WAR16914.1"/>
    </source>
</evidence>
<feature type="signal peptide" evidence="3">
    <location>
        <begin position="1"/>
        <end position="20"/>
    </location>
</feature>
<accession>A0ABY7F6Y3</accession>
<evidence type="ECO:0000313" key="6">
    <source>
        <dbReference type="Proteomes" id="UP001164746"/>
    </source>
</evidence>
<organism evidence="5 6">
    <name type="scientific">Mya arenaria</name>
    <name type="common">Soft-shell clam</name>
    <dbReference type="NCBI Taxonomy" id="6604"/>
    <lineage>
        <taxon>Eukaryota</taxon>
        <taxon>Metazoa</taxon>
        <taxon>Spiralia</taxon>
        <taxon>Lophotrochozoa</taxon>
        <taxon>Mollusca</taxon>
        <taxon>Bivalvia</taxon>
        <taxon>Autobranchia</taxon>
        <taxon>Heteroconchia</taxon>
        <taxon>Euheterodonta</taxon>
        <taxon>Imparidentia</taxon>
        <taxon>Neoheterodontei</taxon>
        <taxon>Myida</taxon>
        <taxon>Myoidea</taxon>
        <taxon>Myidae</taxon>
        <taxon>Mya</taxon>
    </lineage>
</organism>
<keyword evidence="2" id="KW-1133">Transmembrane helix</keyword>
<feature type="region of interest" description="Disordered" evidence="1">
    <location>
        <begin position="395"/>
        <end position="429"/>
    </location>
</feature>
<dbReference type="EMBL" id="CP111021">
    <property type="protein sequence ID" value="WAR16914.1"/>
    <property type="molecule type" value="Genomic_DNA"/>
</dbReference>
<feature type="domain" description="EGF-like" evidence="4">
    <location>
        <begin position="104"/>
        <end position="133"/>
    </location>
</feature>
<dbReference type="SMART" id="SM00181">
    <property type="entry name" value="EGF"/>
    <property type="match status" value="5"/>
</dbReference>
<feature type="transmembrane region" description="Helical" evidence="2">
    <location>
        <begin position="338"/>
        <end position="363"/>
    </location>
</feature>
<name>A0ABY7F6Y3_MYAAR</name>
<feature type="chain" id="PRO_5046998286" evidence="3">
    <location>
        <begin position="21"/>
        <end position="429"/>
    </location>
</feature>
<evidence type="ECO:0000259" key="4">
    <source>
        <dbReference type="SMART" id="SM00181"/>
    </source>
</evidence>
<protein>
    <submittedName>
        <fullName evidence="5">TENX-like protein</fullName>
    </submittedName>
</protein>
<sequence length="429" mass="46681">MEFASIILVLLVLLTAKCDSCPGRCLCCMNDICGTDSRGMEQTCLEGCKDGTSENCYTCNEGNFGLDCSLNCSANCVGSICGKSNGLCLDGCLDGFTADSCNDSCDGFCKTCSQTNSTYCTSCFDGFSGSECKCIPNCRCELNSEVCNECTNGFEMKSKDCKCNRSYCLNSMHCTTCQNNKFYTFNDTCCECNKLCKNKQCSSETHCLIGCDDGYTGANCADLCTDYDHDCTKCSQNEHFCVQCKGGLTPNTDGVCAVQCRETCVNKECDAKTGRCHLGCIRNFYADKCDLVCPSTCASVPNKTRCDNYGRCLHGCIEGYNGVTCVNATTTNTCDSSAAGIVGGAVGGASTIIIVIIGIVLCIQRRKQQKKQSESGSQVRFSNHNPFIIEEQERHYQKLSDRHNTTARVQDEAYTELQTNSMDYERVDS</sequence>
<gene>
    <name evidence="5" type="ORF">MAR_031508</name>
</gene>
<feature type="domain" description="EGF-like" evidence="4">
    <location>
        <begin position="67"/>
        <end position="102"/>
    </location>
</feature>
<keyword evidence="6" id="KW-1185">Reference proteome</keyword>
<proteinExistence type="predicted"/>
<keyword evidence="2" id="KW-0812">Transmembrane</keyword>
<evidence type="ECO:0000256" key="2">
    <source>
        <dbReference type="SAM" id="Phobius"/>
    </source>
</evidence>
<keyword evidence="3" id="KW-0732">Signal</keyword>
<feature type="domain" description="EGF-like" evidence="4">
    <location>
        <begin position="191"/>
        <end position="221"/>
    </location>
</feature>
<feature type="domain" description="EGF-like" evidence="4">
    <location>
        <begin position="223"/>
        <end position="257"/>
    </location>
</feature>
<evidence type="ECO:0000256" key="1">
    <source>
        <dbReference type="SAM" id="MobiDB-lite"/>
    </source>
</evidence>
<dbReference type="Proteomes" id="UP001164746">
    <property type="component" value="Chromosome 10"/>
</dbReference>
<evidence type="ECO:0000256" key="3">
    <source>
        <dbReference type="SAM" id="SignalP"/>
    </source>
</evidence>
<feature type="compositionally biased region" description="Basic and acidic residues" evidence="1">
    <location>
        <begin position="395"/>
        <end position="404"/>
    </location>
</feature>
<keyword evidence="2" id="KW-0472">Membrane</keyword>
<feature type="domain" description="EGF-like" evidence="4">
    <location>
        <begin position="296"/>
        <end position="326"/>
    </location>
</feature>
<reference evidence="5" key="1">
    <citation type="submission" date="2022-11" db="EMBL/GenBank/DDBJ databases">
        <title>Centuries of genome instability and evolution in soft-shell clam transmissible cancer (bioRxiv).</title>
        <authorList>
            <person name="Hart S.F.M."/>
            <person name="Yonemitsu M.A."/>
            <person name="Giersch R.M."/>
            <person name="Beal B.F."/>
            <person name="Arriagada G."/>
            <person name="Davis B.W."/>
            <person name="Ostrander E.A."/>
            <person name="Goff S.P."/>
            <person name="Metzger M.J."/>
        </authorList>
    </citation>
    <scope>NUCLEOTIDE SEQUENCE</scope>
    <source>
        <strain evidence="5">MELC-2E11</strain>
        <tissue evidence="5">Siphon/mantle</tissue>
    </source>
</reference>